<dbReference type="CDD" id="cd18186">
    <property type="entry name" value="BTB_POZ_ZBTB_KLHL-like"/>
    <property type="match status" value="1"/>
</dbReference>
<reference evidence="3" key="1">
    <citation type="submission" date="2025-08" db="UniProtKB">
        <authorList>
            <consortium name="RefSeq"/>
        </authorList>
    </citation>
    <scope>IDENTIFICATION</scope>
</reference>
<dbReference type="InterPro" id="IPR001229">
    <property type="entry name" value="Jacalin-like_lectin_dom"/>
</dbReference>
<dbReference type="PANTHER" id="PTHR45632">
    <property type="entry name" value="LD33804P"/>
    <property type="match status" value="1"/>
</dbReference>
<dbReference type="Gene3D" id="1.25.40.420">
    <property type="match status" value="1"/>
</dbReference>
<dbReference type="InterPro" id="IPR036404">
    <property type="entry name" value="Jacalin-like_lectin_dom_sf"/>
</dbReference>
<protein>
    <submittedName>
        <fullName evidence="3">Kelch-like protein 4</fullName>
    </submittedName>
</protein>
<sequence length="485" mass="56548">MDFINDEVDSDENYEDMSDEYQIVPKDYSYKHFLDSKKKNTIEVDQHAINILNFYNECFQKGNFCDITIKTNSRSFNAHRVVLAMFSDYFRAYLQHDGKDKDVITLMDINEDIFNQILSYAYTGHVERHDDTIEELVICADYLGVQPLKDICENILMELVSSNNCFHYWQFSDIYTMNSLFEVCLEYFRRNFITLTKHEEFFKLSSKYLMLILEDCELRLYNSVNDADPICSKQREEILLKAVLKYISNSLSKNNNEMAEELLKLLESVKLPEIDFGFLEKQVTKYSFEKHPAINNLLNSAMMFKSRKNETELLFPKSWYTQRLLSFCKFYSGRKYAAAYMIGREDYDTCCPLNFTNIHRKLTCIKLFFRRWDGRLVLGGIELQFNDGFVVGGGEKQLNSVESHEIYLKPDEVITKVTISSGWLIDRLMFTTNIGNTYGPYGGDGGGTAVEEENGCFLYSISFSSVRTQALLAPIELQLHWIKLI</sequence>
<dbReference type="InterPro" id="IPR000210">
    <property type="entry name" value="BTB/POZ_dom"/>
</dbReference>
<dbReference type="PROSITE" id="PS50097">
    <property type="entry name" value="BTB"/>
    <property type="match status" value="1"/>
</dbReference>
<dbReference type="GeneID" id="100214051"/>
<dbReference type="Gene3D" id="3.30.710.10">
    <property type="entry name" value="Potassium Channel Kv1.1, Chain A"/>
    <property type="match status" value="1"/>
</dbReference>
<feature type="domain" description="BTB" evidence="1">
    <location>
        <begin position="65"/>
        <end position="130"/>
    </location>
</feature>
<gene>
    <name evidence="3" type="primary">LOC100214051</name>
</gene>
<dbReference type="Pfam" id="PF07707">
    <property type="entry name" value="BACK"/>
    <property type="match status" value="1"/>
</dbReference>
<dbReference type="RefSeq" id="XP_065648135.1">
    <property type="nucleotide sequence ID" value="XM_065792063.1"/>
</dbReference>
<dbReference type="Proteomes" id="UP001652625">
    <property type="component" value="Chromosome 03"/>
</dbReference>
<accession>A0ABM4BGL3</accession>
<dbReference type="SUPFAM" id="SSF54695">
    <property type="entry name" value="POZ domain"/>
    <property type="match status" value="1"/>
</dbReference>
<keyword evidence="2" id="KW-1185">Reference proteome</keyword>
<evidence type="ECO:0000313" key="2">
    <source>
        <dbReference type="Proteomes" id="UP001652625"/>
    </source>
</evidence>
<dbReference type="InterPro" id="IPR011333">
    <property type="entry name" value="SKP1/BTB/POZ_sf"/>
</dbReference>
<name>A0ABM4BGL3_HYDVU</name>
<dbReference type="Pfam" id="PF00651">
    <property type="entry name" value="BTB"/>
    <property type="match status" value="1"/>
</dbReference>
<dbReference type="SMART" id="SM00225">
    <property type="entry name" value="BTB"/>
    <property type="match status" value="1"/>
</dbReference>
<dbReference type="InterPro" id="IPR011705">
    <property type="entry name" value="BACK"/>
</dbReference>
<proteinExistence type="predicted"/>
<dbReference type="Gene3D" id="2.100.10.30">
    <property type="entry name" value="Jacalin-like lectin domain"/>
    <property type="match status" value="1"/>
</dbReference>
<evidence type="ECO:0000259" key="1">
    <source>
        <dbReference type="PROSITE" id="PS50097"/>
    </source>
</evidence>
<dbReference type="SMART" id="SM00875">
    <property type="entry name" value="BACK"/>
    <property type="match status" value="1"/>
</dbReference>
<dbReference type="SUPFAM" id="SSF51101">
    <property type="entry name" value="Mannose-binding lectins"/>
    <property type="match status" value="1"/>
</dbReference>
<organism evidence="2 3">
    <name type="scientific">Hydra vulgaris</name>
    <name type="common">Hydra</name>
    <name type="synonym">Hydra attenuata</name>
    <dbReference type="NCBI Taxonomy" id="6087"/>
    <lineage>
        <taxon>Eukaryota</taxon>
        <taxon>Metazoa</taxon>
        <taxon>Cnidaria</taxon>
        <taxon>Hydrozoa</taxon>
        <taxon>Hydroidolina</taxon>
        <taxon>Anthoathecata</taxon>
        <taxon>Aplanulata</taxon>
        <taxon>Hydridae</taxon>
        <taxon>Hydra</taxon>
    </lineage>
</organism>
<evidence type="ECO:0000313" key="3">
    <source>
        <dbReference type="RefSeq" id="XP_065648135.1"/>
    </source>
</evidence>
<dbReference type="Pfam" id="PF01419">
    <property type="entry name" value="Jacalin"/>
    <property type="match status" value="1"/>
</dbReference>